<feature type="transmembrane region" description="Helical" evidence="2">
    <location>
        <begin position="299"/>
        <end position="324"/>
    </location>
</feature>
<feature type="transmembrane region" description="Helical" evidence="2">
    <location>
        <begin position="414"/>
        <end position="434"/>
    </location>
</feature>
<proteinExistence type="inferred from homology"/>
<feature type="transmembrane region" description="Helical" evidence="2">
    <location>
        <begin position="446"/>
        <end position="467"/>
    </location>
</feature>
<sequence>MTERAAGQHASETDSLLGGQRDVEAKQNEKLSLKAETIIMLQYSGPLVLTHLLQYVFSLIIILVASQLSTDELAGVSLGSTTANILGYAVFEGMATALDTLCSQAFGASAFTDVGMHTIRFTIFIHLVAIPIGLLWFFSEELLLLVNVPSLAVAQNAGVFLRCSLIGIPGYASFEAGKRFMQAQGNFTAGFYVLLLCLPISAGLTWILVYTANMRVAGAALAASLTNLLRPLLLAAYARFIDRSTLQCWPSAKELKASWTKEWKPMISLAISGVLMSLCEWLCYEILTFCTTYVGAASLAAQTFLGTSAVLVWHIAFSASVACSTRIGQLIGAGRSNAIAELMKWYGYAFIIIGLIDAALGVGITVLMLETLVHDEEVAELLKLNLPYLAMFVFFEATSNWPHGIVRGIGWQSIGAWVTLTINYLYAVPLSIFLELYGPHLGIRGLWIGLGSGLGIITVVETVVVWLRLRKNDDLAACLSTETVADIDGEQ</sequence>
<dbReference type="InterPro" id="IPR002528">
    <property type="entry name" value="MATE_fam"/>
</dbReference>
<evidence type="ECO:0000256" key="1">
    <source>
        <dbReference type="ARBA" id="ARBA00010199"/>
    </source>
</evidence>
<dbReference type="NCBIfam" id="TIGR00797">
    <property type="entry name" value="matE"/>
    <property type="match status" value="1"/>
</dbReference>
<comment type="similarity">
    <text evidence="1">Belongs to the multi antimicrobial extrusion (MATE) (TC 2.A.66.1) family.</text>
</comment>
<feature type="transmembrane region" description="Helical" evidence="2">
    <location>
        <begin position="159"/>
        <end position="177"/>
    </location>
</feature>
<feature type="transmembrane region" description="Helical" evidence="2">
    <location>
        <begin position="189"/>
        <end position="210"/>
    </location>
</feature>
<feature type="transmembrane region" description="Helical" evidence="2">
    <location>
        <begin position="47"/>
        <end position="65"/>
    </location>
</feature>
<dbReference type="GO" id="GO:0042910">
    <property type="term" value="F:xenobiotic transmembrane transporter activity"/>
    <property type="evidence" value="ECO:0007669"/>
    <property type="project" value="InterPro"/>
</dbReference>
<organism evidence="3 4">
    <name type="scientific">Lecanosticta acicola</name>
    <dbReference type="NCBI Taxonomy" id="111012"/>
    <lineage>
        <taxon>Eukaryota</taxon>
        <taxon>Fungi</taxon>
        <taxon>Dikarya</taxon>
        <taxon>Ascomycota</taxon>
        <taxon>Pezizomycotina</taxon>
        <taxon>Dothideomycetes</taxon>
        <taxon>Dothideomycetidae</taxon>
        <taxon>Mycosphaerellales</taxon>
        <taxon>Mycosphaerellaceae</taxon>
        <taxon>Lecanosticta</taxon>
    </lineage>
</organism>
<accession>A0AAI9E8T5</accession>
<keyword evidence="2" id="KW-0812">Transmembrane</keyword>
<dbReference type="GO" id="GO:0015297">
    <property type="term" value="F:antiporter activity"/>
    <property type="evidence" value="ECO:0007669"/>
    <property type="project" value="InterPro"/>
</dbReference>
<dbReference type="Pfam" id="PF01554">
    <property type="entry name" value="MatE"/>
    <property type="match status" value="2"/>
</dbReference>
<feature type="transmembrane region" description="Helical" evidence="2">
    <location>
        <begin position="345"/>
        <end position="369"/>
    </location>
</feature>
<evidence type="ECO:0000313" key="3">
    <source>
        <dbReference type="EMBL" id="CAK3903183.1"/>
    </source>
</evidence>
<dbReference type="PANTHER" id="PTHR11206">
    <property type="entry name" value="MULTIDRUG RESISTANCE PROTEIN"/>
    <property type="match status" value="1"/>
</dbReference>
<feature type="transmembrane region" description="Helical" evidence="2">
    <location>
        <begin position="266"/>
        <end position="287"/>
    </location>
</feature>
<gene>
    <name evidence="3" type="ORF">LECACI_7A002496</name>
</gene>
<name>A0AAI9E8T5_9PEZI</name>
<protein>
    <submittedName>
        <fullName evidence="3">MATE efflux family</fullName>
    </submittedName>
</protein>
<keyword evidence="2" id="KW-1133">Transmembrane helix</keyword>
<feature type="transmembrane region" description="Helical" evidence="2">
    <location>
        <begin position="118"/>
        <end position="139"/>
    </location>
</feature>
<keyword evidence="2" id="KW-0472">Membrane</keyword>
<dbReference type="EMBL" id="CAVMBE010000011">
    <property type="protein sequence ID" value="CAK3903183.1"/>
    <property type="molecule type" value="Genomic_DNA"/>
</dbReference>
<feature type="transmembrane region" description="Helical" evidence="2">
    <location>
        <begin position="381"/>
        <end position="402"/>
    </location>
</feature>
<comment type="caution">
    <text evidence="3">The sequence shown here is derived from an EMBL/GenBank/DDBJ whole genome shotgun (WGS) entry which is preliminary data.</text>
</comment>
<evidence type="ECO:0000256" key="2">
    <source>
        <dbReference type="SAM" id="Phobius"/>
    </source>
</evidence>
<dbReference type="AlphaFoldDB" id="A0AAI9E8T5"/>
<evidence type="ECO:0000313" key="4">
    <source>
        <dbReference type="Proteomes" id="UP001296104"/>
    </source>
</evidence>
<dbReference type="GO" id="GO:0016020">
    <property type="term" value="C:membrane"/>
    <property type="evidence" value="ECO:0007669"/>
    <property type="project" value="InterPro"/>
</dbReference>
<dbReference type="Proteomes" id="UP001296104">
    <property type="component" value="Unassembled WGS sequence"/>
</dbReference>
<keyword evidence="4" id="KW-1185">Reference proteome</keyword>
<reference evidence="3" key="1">
    <citation type="submission" date="2023-11" db="EMBL/GenBank/DDBJ databases">
        <authorList>
            <person name="Alioto T."/>
            <person name="Alioto T."/>
            <person name="Gomez Garrido J."/>
        </authorList>
    </citation>
    <scope>NUCLEOTIDE SEQUENCE</scope>
</reference>